<evidence type="ECO:0000313" key="5">
    <source>
        <dbReference type="EMBL" id="MBD0383534.1"/>
    </source>
</evidence>
<organism evidence="5 6">
    <name type="scientific">Paenibacillus sedimenti</name>
    <dbReference type="NCBI Taxonomy" id="2770274"/>
    <lineage>
        <taxon>Bacteria</taxon>
        <taxon>Bacillati</taxon>
        <taxon>Bacillota</taxon>
        <taxon>Bacilli</taxon>
        <taxon>Bacillales</taxon>
        <taxon>Paenibacillaceae</taxon>
        <taxon>Paenibacillus</taxon>
    </lineage>
</organism>
<comment type="cofactor">
    <cofactor evidence="1 3">
        <name>pyridoxal 5'-phosphate</name>
        <dbReference type="ChEBI" id="CHEBI:597326"/>
    </cofactor>
</comment>
<dbReference type="CDD" id="cd06843">
    <property type="entry name" value="PLPDE_III_PvsE_like"/>
    <property type="match status" value="1"/>
</dbReference>
<dbReference type="GO" id="GO:0006596">
    <property type="term" value="P:polyamine biosynthetic process"/>
    <property type="evidence" value="ECO:0007669"/>
    <property type="project" value="InterPro"/>
</dbReference>
<dbReference type="PANTHER" id="PTHR43727">
    <property type="entry name" value="DIAMINOPIMELATE DECARBOXYLASE"/>
    <property type="match status" value="1"/>
</dbReference>
<dbReference type="Gene3D" id="2.40.37.10">
    <property type="entry name" value="Lyase, Ornithine Decarboxylase, Chain A, domain 1"/>
    <property type="match status" value="1"/>
</dbReference>
<feature type="modified residue" description="N6-(pyridoxal phosphate)lysine" evidence="3">
    <location>
        <position position="58"/>
    </location>
</feature>
<dbReference type="PRINTS" id="PR01179">
    <property type="entry name" value="ODADCRBXLASE"/>
</dbReference>
<feature type="domain" description="Orn/DAP/Arg decarboxylase 2 N-terminal" evidence="4">
    <location>
        <begin position="35"/>
        <end position="284"/>
    </location>
</feature>
<dbReference type="InterPro" id="IPR009006">
    <property type="entry name" value="Ala_racemase/Decarboxylase_C"/>
</dbReference>
<feature type="active site" description="Proton donor" evidence="3">
    <location>
        <position position="355"/>
    </location>
</feature>
<name>A0A926KWP1_9BACL</name>
<dbReference type="GO" id="GO:0009089">
    <property type="term" value="P:lysine biosynthetic process via diaminopimelate"/>
    <property type="evidence" value="ECO:0007669"/>
    <property type="project" value="TreeGrafter"/>
</dbReference>
<evidence type="ECO:0000259" key="4">
    <source>
        <dbReference type="Pfam" id="PF02784"/>
    </source>
</evidence>
<reference evidence="5" key="1">
    <citation type="submission" date="2020-09" db="EMBL/GenBank/DDBJ databases">
        <title>Draft Genome Sequence of Paenibacillus sp. WST5.</title>
        <authorList>
            <person name="Bao Z."/>
        </authorList>
    </citation>
    <scope>NUCLEOTIDE SEQUENCE</scope>
    <source>
        <strain evidence="5">WST5</strain>
    </source>
</reference>
<evidence type="ECO:0000313" key="6">
    <source>
        <dbReference type="Proteomes" id="UP000650466"/>
    </source>
</evidence>
<dbReference type="PRINTS" id="PR01182">
    <property type="entry name" value="ORNDCRBXLASE"/>
</dbReference>
<dbReference type="Proteomes" id="UP000650466">
    <property type="component" value="Unassembled WGS sequence"/>
</dbReference>
<dbReference type="Pfam" id="PF02784">
    <property type="entry name" value="Orn_Arg_deC_N"/>
    <property type="match status" value="1"/>
</dbReference>
<comment type="caution">
    <text evidence="5">The sequence shown here is derived from an EMBL/GenBank/DDBJ whole genome shotgun (WGS) entry which is preliminary data.</text>
</comment>
<accession>A0A926KWP1</accession>
<dbReference type="SUPFAM" id="SSF51419">
    <property type="entry name" value="PLP-binding barrel"/>
    <property type="match status" value="1"/>
</dbReference>
<dbReference type="AlphaFoldDB" id="A0A926KWP1"/>
<evidence type="ECO:0000256" key="1">
    <source>
        <dbReference type="ARBA" id="ARBA00001933"/>
    </source>
</evidence>
<dbReference type="SUPFAM" id="SSF50621">
    <property type="entry name" value="Alanine racemase C-terminal domain-like"/>
    <property type="match status" value="1"/>
</dbReference>
<dbReference type="RefSeq" id="WP_188177313.1">
    <property type="nucleotide sequence ID" value="NZ_JACVVD010000011.1"/>
</dbReference>
<dbReference type="InterPro" id="IPR002433">
    <property type="entry name" value="Orn_de-COase"/>
</dbReference>
<sequence>MEHWVRAAKEWIRSRSLPDARTGQPVCAFVYDLAGLRRHAAQTVEALPSFCHMYYAMKANSDKELLRVIRPHVRGFEAASIGEVRKALAVDSQVPVIFGGPGKTDEELREALQLGVERIHVESLHELRRLSYWSKELGREITVLLRVNLKVELPQATLQMGGRATQFGMEEADLDQAAALLSDSPHLRMAGFHLHSISNQLDAEAHLLLLECYIERAKAWNKLFRMEQITINAGGGIGVNYSDLERQFDWRLFTNGLRRLEKIHSLPDGPELRIDFECGRYLTAFCGVYATEVIDVKSNHGKTFAVVRGGTQHFRLPVSWRHNHPFDVLPVESWPYPYERPEAANYSITVVGQLCTPKDVFAEEVSVSRIRSGDIVLFALAGAYGWAISHHEFLSHPHPEMVYWKES</sequence>
<dbReference type="InterPro" id="IPR029066">
    <property type="entry name" value="PLP-binding_barrel"/>
</dbReference>
<evidence type="ECO:0000256" key="2">
    <source>
        <dbReference type="ARBA" id="ARBA00022898"/>
    </source>
</evidence>
<proteinExistence type="predicted"/>
<dbReference type="InterPro" id="IPR022644">
    <property type="entry name" value="De-COase2_N"/>
</dbReference>
<gene>
    <name evidence="5" type="ORF">ICC18_25855</name>
</gene>
<keyword evidence="6" id="KW-1185">Reference proteome</keyword>
<dbReference type="GO" id="GO:0008836">
    <property type="term" value="F:diaminopimelate decarboxylase activity"/>
    <property type="evidence" value="ECO:0007669"/>
    <property type="project" value="TreeGrafter"/>
</dbReference>
<dbReference type="Gene3D" id="3.20.20.10">
    <property type="entry name" value="Alanine racemase"/>
    <property type="match status" value="1"/>
</dbReference>
<dbReference type="PANTHER" id="PTHR43727:SF2">
    <property type="entry name" value="GROUP IV DECARBOXYLASE"/>
    <property type="match status" value="1"/>
</dbReference>
<dbReference type="InterPro" id="IPR000183">
    <property type="entry name" value="Orn/DAP/Arg_de-COase"/>
</dbReference>
<dbReference type="EMBL" id="JACVVD010000011">
    <property type="protein sequence ID" value="MBD0383534.1"/>
    <property type="molecule type" value="Genomic_DNA"/>
</dbReference>
<protein>
    <submittedName>
        <fullName evidence="5">Type III PLP-dependent enzyme</fullName>
    </submittedName>
</protein>
<keyword evidence="2 3" id="KW-0663">Pyridoxal phosphate</keyword>
<evidence type="ECO:0000256" key="3">
    <source>
        <dbReference type="PIRSR" id="PIRSR600183-50"/>
    </source>
</evidence>